<dbReference type="Pfam" id="PF13519">
    <property type="entry name" value="VWA_2"/>
    <property type="match status" value="1"/>
</dbReference>
<evidence type="ECO:0000256" key="2">
    <source>
        <dbReference type="SAM" id="SignalP"/>
    </source>
</evidence>
<dbReference type="RefSeq" id="WP_153923720.1">
    <property type="nucleotide sequence ID" value="NZ_JACRWE010000002.1"/>
</dbReference>
<evidence type="ECO:0000313" key="4">
    <source>
        <dbReference type="EMBL" id="MBC5995832.1"/>
    </source>
</evidence>
<dbReference type="CDD" id="cd00198">
    <property type="entry name" value="vWFA"/>
    <property type="match status" value="1"/>
</dbReference>
<evidence type="ECO:0000313" key="5">
    <source>
        <dbReference type="Proteomes" id="UP000609849"/>
    </source>
</evidence>
<feature type="compositionally biased region" description="Basic and acidic residues" evidence="1">
    <location>
        <begin position="267"/>
        <end position="288"/>
    </location>
</feature>
<feature type="domain" description="VWFA" evidence="3">
    <location>
        <begin position="78"/>
        <end position="186"/>
    </location>
</feature>
<keyword evidence="5" id="KW-1185">Reference proteome</keyword>
<name>A0ABR7JLN0_9FIRM</name>
<dbReference type="PROSITE" id="PS50234">
    <property type="entry name" value="VWFA"/>
    <property type="match status" value="1"/>
</dbReference>
<feature type="region of interest" description="Disordered" evidence="1">
    <location>
        <begin position="267"/>
        <end position="291"/>
    </location>
</feature>
<organism evidence="4 5">
    <name type="scientific">Romboutsia faecis</name>
    <dbReference type="NCBI Taxonomy" id="2764597"/>
    <lineage>
        <taxon>Bacteria</taxon>
        <taxon>Bacillati</taxon>
        <taxon>Bacillota</taxon>
        <taxon>Clostridia</taxon>
        <taxon>Peptostreptococcales</taxon>
        <taxon>Peptostreptococcaceae</taxon>
        <taxon>Romboutsia</taxon>
    </lineage>
</organism>
<protein>
    <submittedName>
        <fullName evidence="4">VWA domain-containing protein</fullName>
    </submittedName>
</protein>
<dbReference type="SUPFAM" id="SSF53300">
    <property type="entry name" value="vWA-like"/>
    <property type="match status" value="1"/>
</dbReference>
<feature type="signal peptide" evidence="2">
    <location>
        <begin position="1"/>
        <end position="28"/>
    </location>
</feature>
<dbReference type="Proteomes" id="UP000609849">
    <property type="component" value="Unassembled WGS sequence"/>
</dbReference>
<evidence type="ECO:0000256" key="1">
    <source>
        <dbReference type="SAM" id="MobiDB-lite"/>
    </source>
</evidence>
<dbReference type="EMBL" id="JACRWE010000002">
    <property type="protein sequence ID" value="MBC5995832.1"/>
    <property type="molecule type" value="Genomic_DNA"/>
</dbReference>
<dbReference type="InterPro" id="IPR002035">
    <property type="entry name" value="VWF_A"/>
</dbReference>
<evidence type="ECO:0000259" key="3">
    <source>
        <dbReference type="PROSITE" id="PS50234"/>
    </source>
</evidence>
<gene>
    <name evidence="4" type="ORF">H8923_03600</name>
</gene>
<keyword evidence="2" id="KW-0732">Signal</keyword>
<accession>A0ABR7JLN0</accession>
<dbReference type="InterPro" id="IPR036465">
    <property type="entry name" value="vWFA_dom_sf"/>
</dbReference>
<feature type="chain" id="PRO_5046225720" evidence="2">
    <location>
        <begin position="29"/>
        <end position="699"/>
    </location>
</feature>
<comment type="caution">
    <text evidence="4">The sequence shown here is derived from an EMBL/GenBank/DDBJ whole genome shotgun (WGS) entry which is preliminary data.</text>
</comment>
<sequence length="699" mass="78354">MKKISKKISSLLVGCLTLGMLSSPLATAETSTPKGFIKTESGLYIKKSVSKVENTDNQYRISFDISGTAPKVAMPTAEIVLVIDRSGSMKDTDKEQKITKVKNAAKNFCKTILDGKGDNVKISIVSYASSASLDIKSSNNLNNLSSKINYLKADGGTNTEEGIKEAKNIISNINADKKYVVLFTDGLPTYNTYYADKNYMDEDGNYYKYMPNPDKNSTDLLRLGNRGSATYNNDIMAAQRAYHDIVGGTGKIGGIAPRRYYQKVNKDRGGYEYDSKDNKESQTEELTSKDISSTADPNIKFYTMGLFTNSTYSIREVADNIDESINNYNVGSTDDEYVEPVKEDTTKEIVDLTENKVNKEDMVEEEVKIEEIKQSRAKYDFSGLSKFDPGESDMAKSFLYSIQNAETSFDKYVNNYYTSSTDAMTNIFSSIAKEISGELNAYLGKDVVIKDTVTGDFSIVDININDIQGIDKDKISINGNNIEFNLGDVEDINEDLSNPDKTISFVIEVNDPYLFGEDIPTNVKAAIDHTNPINPNERFENEEFNIPHVTIDPKKAKITVKKVVQNPDNLTPSENMSQEVFPILIQGNEEQYSVGLKADETETMTVYLKGNETNISSEYAEKYKENENYKFDKNLNFLTVGGYSVSEIVPMNYELVSISNQNFNINKDNNEINIVITNKCINDRYFHDNHDKANKLEFK</sequence>
<reference evidence="4 5" key="1">
    <citation type="submission" date="2020-08" db="EMBL/GenBank/DDBJ databases">
        <authorList>
            <person name="Liu C."/>
            <person name="Sun Q."/>
        </authorList>
    </citation>
    <scope>NUCLEOTIDE SEQUENCE [LARGE SCALE GENOMIC DNA]</scope>
    <source>
        <strain evidence="4 5">NSJ-18</strain>
    </source>
</reference>
<dbReference type="Gene3D" id="3.40.50.410">
    <property type="entry name" value="von Willebrand factor, type A domain"/>
    <property type="match status" value="1"/>
</dbReference>
<proteinExistence type="predicted"/>
<dbReference type="SMART" id="SM00327">
    <property type="entry name" value="VWA"/>
    <property type="match status" value="1"/>
</dbReference>